<organism evidence="2 3">
    <name type="scientific">Hyalangium minutum</name>
    <dbReference type="NCBI Taxonomy" id="394096"/>
    <lineage>
        <taxon>Bacteria</taxon>
        <taxon>Pseudomonadati</taxon>
        <taxon>Myxococcota</taxon>
        <taxon>Myxococcia</taxon>
        <taxon>Myxococcales</taxon>
        <taxon>Cystobacterineae</taxon>
        <taxon>Archangiaceae</taxon>
        <taxon>Hyalangium</taxon>
    </lineage>
</organism>
<dbReference type="Pfam" id="PF04754">
    <property type="entry name" value="Transposase_31"/>
    <property type="match status" value="1"/>
</dbReference>
<feature type="domain" description="Transposase (putative) YhgA-like" evidence="1">
    <location>
        <begin position="4"/>
        <end position="216"/>
    </location>
</feature>
<dbReference type="InterPro" id="IPR051699">
    <property type="entry name" value="Rpn/YhgA-like_nuclease"/>
</dbReference>
<dbReference type="PANTHER" id="PTHR34611">
    <property type="match status" value="1"/>
</dbReference>
<gene>
    <name evidence="2" type="ORF">DB31_8921</name>
</gene>
<accession>A0A085WG94</accession>
<dbReference type="GO" id="GO:1990238">
    <property type="term" value="F:double-stranded DNA endonuclease activity"/>
    <property type="evidence" value="ECO:0007669"/>
    <property type="project" value="TreeGrafter"/>
</dbReference>
<dbReference type="Proteomes" id="UP000028725">
    <property type="component" value="Unassembled WGS sequence"/>
</dbReference>
<dbReference type="PATRIC" id="fig|394096.3.peg.4951"/>
<name>A0A085WG94_9BACT</name>
<keyword evidence="3" id="KW-1185">Reference proteome</keyword>
<dbReference type="EMBL" id="JMCB01000009">
    <property type="protein sequence ID" value="KFE66707.1"/>
    <property type="molecule type" value="Genomic_DNA"/>
</dbReference>
<proteinExistence type="predicted"/>
<dbReference type="AlphaFoldDB" id="A0A085WG94"/>
<evidence type="ECO:0000259" key="1">
    <source>
        <dbReference type="Pfam" id="PF04754"/>
    </source>
</evidence>
<dbReference type="RefSeq" id="WP_044191729.1">
    <property type="nucleotide sequence ID" value="NZ_JMCB01000009.1"/>
</dbReference>
<dbReference type="GO" id="GO:0006310">
    <property type="term" value="P:DNA recombination"/>
    <property type="evidence" value="ECO:0007669"/>
    <property type="project" value="TreeGrafter"/>
</dbReference>
<evidence type="ECO:0000313" key="2">
    <source>
        <dbReference type="EMBL" id="KFE66707.1"/>
    </source>
</evidence>
<dbReference type="InterPro" id="IPR006842">
    <property type="entry name" value="Transposase_31"/>
</dbReference>
<dbReference type="STRING" id="394096.DB31_8921"/>
<reference evidence="2 3" key="1">
    <citation type="submission" date="2014-04" db="EMBL/GenBank/DDBJ databases">
        <title>Genome assembly of Hyalangium minutum DSM 14724.</title>
        <authorList>
            <person name="Sharma G."/>
            <person name="Subramanian S."/>
        </authorList>
    </citation>
    <scope>NUCLEOTIDE SEQUENCE [LARGE SCALE GENOMIC DNA]</scope>
    <source>
        <strain evidence="2 3">DSM 14724</strain>
    </source>
</reference>
<dbReference type="OrthoDB" id="9813385at2"/>
<comment type="caution">
    <text evidence="2">The sequence shown here is derived from an EMBL/GenBank/DDBJ whole genome shotgun (WGS) entry which is preliminary data.</text>
</comment>
<protein>
    <recommendedName>
        <fullName evidence="1">Transposase (putative) YhgA-like domain-containing protein</fullName>
    </recommendedName>
</protein>
<evidence type="ECO:0000313" key="3">
    <source>
        <dbReference type="Proteomes" id="UP000028725"/>
    </source>
</evidence>
<dbReference type="PANTHER" id="PTHR34611:SF2">
    <property type="entry name" value="INACTIVE RECOMBINATION-PROMOTING NUCLEASE-LIKE PROTEIN RPNE-RELATED"/>
    <property type="match status" value="1"/>
</dbReference>
<sequence length="344" mass="39282">MAGPHDRFFRYLFNPPVRAEALLRHNLPEPFTAQVDWASLRRESGTLVEGNRETRQDLLFSARLLHAGEHEPPHFFLIEHQSSVERWMAVRLHDYGWRLITHWREVHPHSRWIPGVSALVVYPRWGRKWSAPLRLEDHYNVRVWAAGPVQSRGWNFLRSEYRVDDLSTQSEQAVRARPGPPLVALGLLVLSYAGTEQLAQRLPHWTDLFAQVHASAHGPQEVYRVVRYLHHLGDVRVLDVLERVLQSIMESERAEAIMKTAAEVLREQGHQKGLIEGEARGLAKGRASGMAGAVLRLLAAKGVLVDDRSRQRIEACMDVATLEHWLDRALNATRVSEVLDDPAQ</sequence>